<keyword evidence="4 10" id="KW-0699">rRNA-binding</keyword>
<dbReference type="GO" id="GO:0019843">
    <property type="term" value="F:rRNA binding"/>
    <property type="evidence" value="ECO:0007669"/>
    <property type="project" value="UniProtKB-KW"/>
</dbReference>
<organism evidence="13 14">
    <name type="scientific">Paraglaciecola arctica BSs20135</name>
    <dbReference type="NCBI Taxonomy" id="493475"/>
    <lineage>
        <taxon>Bacteria</taxon>
        <taxon>Pseudomonadati</taxon>
        <taxon>Pseudomonadota</taxon>
        <taxon>Gammaproteobacteria</taxon>
        <taxon>Alteromonadales</taxon>
        <taxon>Alteromonadaceae</taxon>
        <taxon>Paraglaciecola</taxon>
    </lineage>
</organism>
<evidence type="ECO:0000256" key="2">
    <source>
        <dbReference type="ARBA" id="ARBA00022517"/>
    </source>
</evidence>
<evidence type="ECO:0000256" key="5">
    <source>
        <dbReference type="ARBA" id="ARBA00022741"/>
    </source>
</evidence>
<feature type="binding site" evidence="10">
    <location>
        <position position="284"/>
    </location>
    <ligand>
        <name>Zn(2+)</name>
        <dbReference type="ChEBI" id="CHEBI:29105"/>
    </ligand>
</feature>
<dbReference type="PROSITE" id="PS50936">
    <property type="entry name" value="ENGC_GTPASE"/>
    <property type="match status" value="1"/>
</dbReference>
<dbReference type="GO" id="GO:0003924">
    <property type="term" value="F:GTPase activity"/>
    <property type="evidence" value="ECO:0007669"/>
    <property type="project" value="UniProtKB-UniRule"/>
</dbReference>
<feature type="domain" description="EngC GTPase" evidence="11">
    <location>
        <begin position="104"/>
        <end position="252"/>
    </location>
</feature>
<keyword evidence="2 10" id="KW-0690">Ribosome biogenesis</keyword>
<dbReference type="Proteomes" id="UP000006327">
    <property type="component" value="Unassembled WGS sequence"/>
</dbReference>
<dbReference type="Pfam" id="PF03193">
    <property type="entry name" value="RsgA_GTPase"/>
    <property type="match status" value="1"/>
</dbReference>
<evidence type="ECO:0000256" key="1">
    <source>
        <dbReference type="ARBA" id="ARBA00022490"/>
    </source>
</evidence>
<evidence type="ECO:0000256" key="9">
    <source>
        <dbReference type="ARBA" id="ARBA00023134"/>
    </source>
</evidence>
<dbReference type="GO" id="GO:0005525">
    <property type="term" value="F:GTP binding"/>
    <property type="evidence" value="ECO:0007669"/>
    <property type="project" value="UniProtKB-UniRule"/>
</dbReference>
<dbReference type="eggNOG" id="COG1162">
    <property type="taxonomic scope" value="Bacteria"/>
</dbReference>
<evidence type="ECO:0000259" key="11">
    <source>
        <dbReference type="PROSITE" id="PS50936"/>
    </source>
</evidence>
<dbReference type="AlphaFoldDB" id="K6Y8F2"/>
<dbReference type="SUPFAM" id="SSF52540">
    <property type="entry name" value="P-loop containing nucleoside triphosphate hydrolases"/>
    <property type="match status" value="1"/>
</dbReference>
<dbReference type="CDD" id="cd01854">
    <property type="entry name" value="YjeQ_EngC"/>
    <property type="match status" value="1"/>
</dbReference>
<comment type="function">
    <text evidence="10">One of several proteins that assist in the late maturation steps of the functional core of the 30S ribosomal subunit. Helps release RbfA from mature subunits. May play a role in the assembly of ribosomal proteins into the subunit. Circularly permuted GTPase that catalyzes slow GTP hydrolysis, GTPase activity is stimulated by the 30S ribosomal subunit.</text>
</comment>
<keyword evidence="8 10" id="KW-0694">RNA-binding</keyword>
<keyword evidence="5 10" id="KW-0547">Nucleotide-binding</keyword>
<sequence>MSEKYYTLAQLGWKTFFNQQLTLDDLEQTKPHRITQVFRNRLVVLGEDGELNLDLAQYPNLQGTTIGDWLLVSNNAVDIPVILERQSVFQRKSPGANSHQLIATNVDTAFIVSSFNQDFNLSRIERYLALCKEAGAVAVLVLTKADLVNQSQLDEYLEQLHDLQSHLVILTVNALDSESCQGLFDWCGVGQTVVLLGSSGVGKTTLTNTLCGLQEKTAAIRQDDNKGRHTTTSRSLFFAVSGGLILDCPGMRELQLTDCEDGIKEVFSDIEDLARQCKFADCHHHQEPGCAVQQAIKAGLLEERRLTNYQKILSEQARNSMTLAQVHQKDRKFGKLIKTSIHSKKHRIDNF</sequence>
<dbReference type="Gene3D" id="3.40.50.300">
    <property type="entry name" value="P-loop containing nucleotide triphosphate hydrolases"/>
    <property type="match status" value="1"/>
</dbReference>
<comment type="subunit">
    <text evidence="10">Monomer. Associates with 30S ribosomal subunit, binds 16S rRNA.</text>
</comment>
<evidence type="ECO:0000256" key="6">
    <source>
        <dbReference type="ARBA" id="ARBA00022801"/>
    </source>
</evidence>
<dbReference type="PANTHER" id="PTHR32120:SF10">
    <property type="entry name" value="SMALL RIBOSOMAL SUBUNIT BIOGENESIS GTPASE RSGA"/>
    <property type="match status" value="1"/>
</dbReference>
<evidence type="ECO:0000256" key="10">
    <source>
        <dbReference type="HAMAP-Rule" id="MF_01820"/>
    </source>
</evidence>
<gene>
    <name evidence="10" type="primary">rsgA</name>
    <name evidence="13" type="ORF">GARC_3262</name>
</gene>
<comment type="similarity">
    <text evidence="10">Belongs to the TRAFAC class YlqF/YawG GTPase family. RsgA subfamily.</text>
</comment>
<dbReference type="InterPro" id="IPR030378">
    <property type="entry name" value="G_CP_dom"/>
</dbReference>
<dbReference type="HAMAP" id="MF_01820">
    <property type="entry name" value="GTPase_RsgA"/>
    <property type="match status" value="1"/>
</dbReference>
<feature type="binding site" evidence="10">
    <location>
        <begin position="197"/>
        <end position="205"/>
    </location>
    <ligand>
        <name>GTP</name>
        <dbReference type="ChEBI" id="CHEBI:37565"/>
    </ligand>
</feature>
<dbReference type="OrthoDB" id="9809485at2"/>
<comment type="subcellular location">
    <subcellularLocation>
        <location evidence="10">Cytoplasm</location>
    </subcellularLocation>
</comment>
<feature type="binding site" evidence="10">
    <location>
        <position position="290"/>
    </location>
    <ligand>
        <name>Zn(2+)</name>
        <dbReference type="ChEBI" id="CHEBI:29105"/>
    </ligand>
</feature>
<dbReference type="PANTHER" id="PTHR32120">
    <property type="entry name" value="SMALL RIBOSOMAL SUBUNIT BIOGENESIS GTPASE RSGA"/>
    <property type="match status" value="1"/>
</dbReference>
<keyword evidence="14" id="KW-1185">Reference proteome</keyword>
<dbReference type="RefSeq" id="WP_007621948.1">
    <property type="nucleotide sequence ID" value="NZ_BAEO01000049.1"/>
</dbReference>
<dbReference type="InterPro" id="IPR010914">
    <property type="entry name" value="RsgA_GTPase_dom"/>
</dbReference>
<dbReference type="GO" id="GO:0005737">
    <property type="term" value="C:cytoplasm"/>
    <property type="evidence" value="ECO:0007669"/>
    <property type="project" value="UniProtKB-SubCell"/>
</dbReference>
<feature type="binding site" evidence="10">
    <location>
        <begin position="143"/>
        <end position="146"/>
    </location>
    <ligand>
        <name>GTP</name>
        <dbReference type="ChEBI" id="CHEBI:37565"/>
    </ligand>
</feature>
<dbReference type="EMBL" id="BAEO01000049">
    <property type="protein sequence ID" value="GAC20221.1"/>
    <property type="molecule type" value="Genomic_DNA"/>
</dbReference>
<evidence type="ECO:0000259" key="12">
    <source>
        <dbReference type="PROSITE" id="PS51721"/>
    </source>
</evidence>
<dbReference type="EC" id="3.6.1.-" evidence="10"/>
<comment type="cofactor">
    <cofactor evidence="10">
        <name>Zn(2+)</name>
        <dbReference type="ChEBI" id="CHEBI:29105"/>
    </cofactor>
    <text evidence="10">Binds 1 zinc ion per subunit.</text>
</comment>
<feature type="binding site" evidence="10">
    <location>
        <position position="277"/>
    </location>
    <ligand>
        <name>Zn(2+)</name>
        <dbReference type="ChEBI" id="CHEBI:29105"/>
    </ligand>
</feature>
<comment type="caution">
    <text evidence="13">The sequence shown here is derived from an EMBL/GenBank/DDBJ whole genome shotgun (WGS) entry which is preliminary data.</text>
</comment>
<keyword evidence="6 10" id="KW-0378">Hydrolase</keyword>
<dbReference type="PROSITE" id="PS51721">
    <property type="entry name" value="G_CP"/>
    <property type="match status" value="1"/>
</dbReference>
<reference evidence="13 14" key="1">
    <citation type="journal article" date="2017" name="Antonie Van Leeuwenhoek">
        <title>Rhizobium rhizosphaerae sp. nov., a novel species isolated from rice rhizosphere.</title>
        <authorList>
            <person name="Zhao J.J."/>
            <person name="Zhang J."/>
            <person name="Zhang R.J."/>
            <person name="Zhang C.W."/>
            <person name="Yin H.Q."/>
            <person name="Zhang X.X."/>
        </authorList>
    </citation>
    <scope>NUCLEOTIDE SEQUENCE [LARGE SCALE GENOMIC DNA]</scope>
    <source>
        <strain evidence="13 14">BSs20135</strain>
    </source>
</reference>
<keyword evidence="9 10" id="KW-0342">GTP-binding</keyword>
<evidence type="ECO:0000256" key="7">
    <source>
        <dbReference type="ARBA" id="ARBA00022833"/>
    </source>
</evidence>
<feature type="domain" description="CP-type G" evidence="12">
    <location>
        <begin position="98"/>
        <end position="254"/>
    </location>
</feature>
<dbReference type="InterPro" id="IPR004881">
    <property type="entry name" value="Ribosome_biogen_GTPase_RsgA"/>
</dbReference>
<dbReference type="Gene3D" id="1.10.40.50">
    <property type="entry name" value="Probable gtpase engc, domain 3"/>
    <property type="match status" value="1"/>
</dbReference>
<dbReference type="GO" id="GO:0042274">
    <property type="term" value="P:ribosomal small subunit biogenesis"/>
    <property type="evidence" value="ECO:0007669"/>
    <property type="project" value="UniProtKB-UniRule"/>
</dbReference>
<evidence type="ECO:0000313" key="14">
    <source>
        <dbReference type="Proteomes" id="UP000006327"/>
    </source>
</evidence>
<keyword evidence="1 10" id="KW-0963">Cytoplasm</keyword>
<keyword evidence="7 10" id="KW-0862">Zinc</keyword>
<protein>
    <recommendedName>
        <fullName evidence="10">Small ribosomal subunit biogenesis GTPase RsgA</fullName>
        <ecNumber evidence="10">3.6.1.-</ecNumber>
    </recommendedName>
</protein>
<dbReference type="GO" id="GO:0046872">
    <property type="term" value="F:metal ion binding"/>
    <property type="evidence" value="ECO:0007669"/>
    <property type="project" value="UniProtKB-KW"/>
</dbReference>
<keyword evidence="3 10" id="KW-0479">Metal-binding</keyword>
<dbReference type="STRING" id="493475.GARC_3262"/>
<proteinExistence type="inferred from homology"/>
<accession>K6Y8F2</accession>
<evidence type="ECO:0000256" key="3">
    <source>
        <dbReference type="ARBA" id="ARBA00022723"/>
    </source>
</evidence>
<dbReference type="NCBIfam" id="TIGR00157">
    <property type="entry name" value="ribosome small subunit-dependent GTPase A"/>
    <property type="match status" value="1"/>
</dbReference>
<evidence type="ECO:0000313" key="13">
    <source>
        <dbReference type="EMBL" id="GAC20221.1"/>
    </source>
</evidence>
<evidence type="ECO:0000256" key="8">
    <source>
        <dbReference type="ARBA" id="ARBA00022884"/>
    </source>
</evidence>
<dbReference type="InterPro" id="IPR027417">
    <property type="entry name" value="P-loop_NTPase"/>
</dbReference>
<feature type="binding site" evidence="10">
    <location>
        <position position="282"/>
    </location>
    <ligand>
        <name>Zn(2+)</name>
        <dbReference type="ChEBI" id="CHEBI:29105"/>
    </ligand>
</feature>
<name>K6Y8F2_9ALTE</name>
<evidence type="ECO:0000256" key="4">
    <source>
        <dbReference type="ARBA" id="ARBA00022730"/>
    </source>
</evidence>